<evidence type="ECO:0000256" key="2">
    <source>
        <dbReference type="SAM" id="MobiDB-lite"/>
    </source>
</evidence>
<evidence type="ECO:0000256" key="1">
    <source>
        <dbReference type="PROSITE-ProRule" id="PRU00047"/>
    </source>
</evidence>
<accession>A0ABR2TD22</accession>
<feature type="region of interest" description="Disordered" evidence="2">
    <location>
        <begin position="1"/>
        <end position="25"/>
    </location>
</feature>
<evidence type="ECO:0000313" key="4">
    <source>
        <dbReference type="EMBL" id="KAK9035109.1"/>
    </source>
</evidence>
<keyword evidence="5" id="KW-1185">Reference proteome</keyword>
<dbReference type="InterPro" id="IPR040256">
    <property type="entry name" value="At4g02000-like"/>
</dbReference>
<evidence type="ECO:0000313" key="5">
    <source>
        <dbReference type="Proteomes" id="UP001396334"/>
    </source>
</evidence>
<dbReference type="InterPro" id="IPR025558">
    <property type="entry name" value="DUF4283"/>
</dbReference>
<dbReference type="PANTHER" id="PTHR31286:SF173">
    <property type="entry name" value="DUF4283 DOMAIN-CONTAINING PROTEIN"/>
    <property type="match status" value="1"/>
</dbReference>
<feature type="compositionally biased region" description="Polar residues" evidence="2">
    <location>
        <begin position="451"/>
        <end position="475"/>
    </location>
</feature>
<dbReference type="EMBL" id="JBBPBN010000006">
    <property type="protein sequence ID" value="KAK9035109.1"/>
    <property type="molecule type" value="Genomic_DNA"/>
</dbReference>
<reference evidence="4 5" key="1">
    <citation type="journal article" date="2024" name="G3 (Bethesda)">
        <title>Genome assembly of Hibiscus sabdariffa L. provides insights into metabolisms of medicinal natural products.</title>
        <authorList>
            <person name="Kim T."/>
        </authorList>
    </citation>
    <scope>NUCLEOTIDE SEQUENCE [LARGE SCALE GENOMIC DNA]</scope>
    <source>
        <strain evidence="4">TK-2024</strain>
        <tissue evidence="4">Old leaves</tissue>
    </source>
</reference>
<organism evidence="4 5">
    <name type="scientific">Hibiscus sabdariffa</name>
    <name type="common">roselle</name>
    <dbReference type="NCBI Taxonomy" id="183260"/>
    <lineage>
        <taxon>Eukaryota</taxon>
        <taxon>Viridiplantae</taxon>
        <taxon>Streptophyta</taxon>
        <taxon>Embryophyta</taxon>
        <taxon>Tracheophyta</taxon>
        <taxon>Spermatophyta</taxon>
        <taxon>Magnoliopsida</taxon>
        <taxon>eudicotyledons</taxon>
        <taxon>Gunneridae</taxon>
        <taxon>Pentapetalae</taxon>
        <taxon>rosids</taxon>
        <taxon>malvids</taxon>
        <taxon>Malvales</taxon>
        <taxon>Malvaceae</taxon>
        <taxon>Malvoideae</taxon>
        <taxon>Hibiscus</taxon>
    </lineage>
</organism>
<sequence>MDLDSMPTGENSKPAASYKDVVMGGSESYPDEDLIPIDDDDIDLLDEDFRVGITDGIPFIEFSSRVCDLAVKSFEFTFVLKILGRRVGYTTLYNRLVSIWKPASSIKLIDIENDYFLVKFSSRSDYIAALTDGPWTIFGHYITVESWSSDFDPSQTHPSRIMAWVRLPGLPITWYKRSLIEAIGSCIGSVVNIDYQTDYGRRGRFAHMAAKINLNQPLTSKIIINGRTQIVEYESLPVVCFNCGIYGHTNERCPKNQMHEKSTEMDSNMPDPPKQHPPIDPYGPWMLVENRRRRPMKSPGHFNKSVPHSIATSSRYNPVFIESDSVAGTSKATDATPISDVQQNLSISALNQDNVAPLPGNTIGLDPTHVPAPVSYSGTPKSKAKTQVTSRKSSSLILKPGDSNVMPKRSVSGFVSTAGTSKKLHLDPSKHLAVTTSVFAPPIVVNRDKQQNGPPHTTDTQPDGQHITQKQQGANASARDRPANNAAGQSDDRTIVLH</sequence>
<feature type="region of interest" description="Disordered" evidence="2">
    <location>
        <begin position="446"/>
        <end position="498"/>
    </location>
</feature>
<proteinExistence type="predicted"/>
<comment type="caution">
    <text evidence="4">The sequence shown here is derived from an EMBL/GenBank/DDBJ whole genome shotgun (WGS) entry which is preliminary data.</text>
</comment>
<keyword evidence="1" id="KW-0863">Zinc-finger</keyword>
<dbReference type="InterPro" id="IPR001878">
    <property type="entry name" value="Znf_CCHC"/>
</dbReference>
<feature type="compositionally biased region" description="Polar residues" evidence="2">
    <location>
        <begin position="376"/>
        <end position="396"/>
    </location>
</feature>
<feature type="region of interest" description="Disordered" evidence="2">
    <location>
        <begin position="358"/>
        <end position="410"/>
    </location>
</feature>
<evidence type="ECO:0000259" key="3">
    <source>
        <dbReference type="PROSITE" id="PS50158"/>
    </source>
</evidence>
<gene>
    <name evidence="4" type="ORF">V6N11_077159</name>
</gene>
<dbReference type="Pfam" id="PF14111">
    <property type="entry name" value="DUF4283"/>
    <property type="match status" value="1"/>
</dbReference>
<keyword evidence="1" id="KW-0862">Zinc</keyword>
<name>A0ABR2TD22_9ROSI</name>
<keyword evidence="1" id="KW-0479">Metal-binding</keyword>
<dbReference type="PANTHER" id="PTHR31286">
    <property type="entry name" value="GLYCINE-RICH CELL WALL STRUCTURAL PROTEIN 1.8-LIKE"/>
    <property type="match status" value="1"/>
</dbReference>
<dbReference type="Proteomes" id="UP001396334">
    <property type="component" value="Unassembled WGS sequence"/>
</dbReference>
<dbReference type="PROSITE" id="PS50158">
    <property type="entry name" value="ZF_CCHC"/>
    <property type="match status" value="1"/>
</dbReference>
<protein>
    <recommendedName>
        <fullName evidence="3">CCHC-type domain-containing protein</fullName>
    </recommendedName>
</protein>
<feature type="domain" description="CCHC-type" evidence="3">
    <location>
        <begin position="240"/>
        <end position="255"/>
    </location>
</feature>